<gene>
    <name evidence="1" type="ORF">METZ01_LOCUS509632</name>
</gene>
<sequence length="33" mass="3862">MESSKVEHLLKKFGGRVVKVMSVEEYEEEFDTT</sequence>
<feature type="non-terminal residue" evidence="1">
    <location>
        <position position="33"/>
    </location>
</feature>
<dbReference type="EMBL" id="UINC01226333">
    <property type="protein sequence ID" value="SVE56778.1"/>
    <property type="molecule type" value="Genomic_DNA"/>
</dbReference>
<organism evidence="1">
    <name type="scientific">marine metagenome</name>
    <dbReference type="NCBI Taxonomy" id="408172"/>
    <lineage>
        <taxon>unclassified sequences</taxon>
        <taxon>metagenomes</taxon>
        <taxon>ecological metagenomes</taxon>
    </lineage>
</organism>
<accession>A0A383EL12</accession>
<reference evidence="1" key="1">
    <citation type="submission" date="2018-05" db="EMBL/GenBank/DDBJ databases">
        <authorList>
            <person name="Lanie J.A."/>
            <person name="Ng W.-L."/>
            <person name="Kazmierczak K.M."/>
            <person name="Andrzejewski T.M."/>
            <person name="Davidsen T.M."/>
            <person name="Wayne K.J."/>
            <person name="Tettelin H."/>
            <person name="Glass J.I."/>
            <person name="Rusch D."/>
            <person name="Podicherti R."/>
            <person name="Tsui H.-C.T."/>
            <person name="Winkler M.E."/>
        </authorList>
    </citation>
    <scope>NUCLEOTIDE SEQUENCE</scope>
</reference>
<proteinExistence type="predicted"/>
<dbReference type="AlphaFoldDB" id="A0A383EL12"/>
<name>A0A383EL12_9ZZZZ</name>
<evidence type="ECO:0000313" key="1">
    <source>
        <dbReference type="EMBL" id="SVE56778.1"/>
    </source>
</evidence>
<protein>
    <submittedName>
        <fullName evidence="1">Uncharacterized protein</fullName>
    </submittedName>
</protein>